<keyword evidence="1" id="KW-1133">Transmembrane helix</keyword>
<comment type="caution">
    <text evidence="3">The sequence shown here is derived from an EMBL/GenBank/DDBJ whole genome shotgun (WGS) entry which is preliminary data.</text>
</comment>
<dbReference type="EMBL" id="JACQRX010000272">
    <property type="protein sequence ID" value="MBI4252038.1"/>
    <property type="molecule type" value="Genomic_DNA"/>
</dbReference>
<feature type="transmembrane region" description="Helical" evidence="1">
    <location>
        <begin position="228"/>
        <end position="250"/>
    </location>
</feature>
<keyword evidence="1" id="KW-0472">Membrane</keyword>
<evidence type="ECO:0000256" key="1">
    <source>
        <dbReference type="SAM" id="Phobius"/>
    </source>
</evidence>
<feature type="transmembrane region" description="Helical" evidence="1">
    <location>
        <begin position="262"/>
        <end position="282"/>
    </location>
</feature>
<sequence length="612" mass="66920">MTAHIRSVAGPVLSVLLAFWGFGAAADRDVRPVKGRALLEASSLPGEWSSPAPHGDWSHVIQSRTAAPGLRLTFPAADAYRVRVFYRLEGNAAGGLLIGKTSAGSLEPGMWRRVAVDSPFVPKGEPWVLTFRVPEGGRLSVRRVGYRNHLARAGPRILLKPRDGWRASASPTQTGLFLFALALLGAWASMAGPGVGGGDRLARSVWFGGGGAGALLVLQQWMSPYPLHAAPLALGILLLVVAGAGLLMRLTGGGRALLRRAGLAAAGVLVALLLAEGILWAWDPPISRPRIGSYAVYSREFGWLNRPGTQGWQVDVGYHIRINRYGHRGGEHPEKKPAGVFRILGLGDSFTFGWGVAEEDTFLQVLERKLRGAGYRVRVLNAAVPAWHSSQALHYLAREGPRFEPDLVVMSFFMDDVFYQTVENIRKGGKAQELRAEEASERRRRAEGVTHIRLYNAWFNYRKILRAARDYRRRNPYPSFEAERAQLLSHAEHMGFEGNPASVEGLEKMLREWGKVRGERGLPVIFTFIPAGGALGFPELQGHARALQRGSAAHGFPYVDVVSALERQPDPRGLYLHPRDGHMSASGHAVIGEALADLILKGRWLKAKPPRG</sequence>
<dbReference type="AlphaFoldDB" id="A0A933E9F4"/>
<proteinExistence type="predicted"/>
<evidence type="ECO:0000259" key="2">
    <source>
        <dbReference type="Pfam" id="PF13472"/>
    </source>
</evidence>
<dbReference type="GO" id="GO:0016788">
    <property type="term" value="F:hydrolase activity, acting on ester bonds"/>
    <property type="evidence" value="ECO:0007669"/>
    <property type="project" value="UniProtKB-ARBA"/>
</dbReference>
<gene>
    <name evidence="3" type="ORF">HY618_06215</name>
</gene>
<dbReference type="Proteomes" id="UP000752292">
    <property type="component" value="Unassembled WGS sequence"/>
</dbReference>
<protein>
    <recommendedName>
        <fullName evidence="2">SGNH hydrolase-type esterase domain-containing protein</fullName>
    </recommendedName>
</protein>
<feature type="transmembrane region" description="Helical" evidence="1">
    <location>
        <begin position="175"/>
        <end position="192"/>
    </location>
</feature>
<evidence type="ECO:0000313" key="3">
    <source>
        <dbReference type="EMBL" id="MBI4252038.1"/>
    </source>
</evidence>
<dbReference type="SUPFAM" id="SSF52266">
    <property type="entry name" value="SGNH hydrolase"/>
    <property type="match status" value="1"/>
</dbReference>
<feature type="domain" description="SGNH hydrolase-type esterase" evidence="2">
    <location>
        <begin position="346"/>
        <end position="590"/>
    </location>
</feature>
<dbReference type="InterPro" id="IPR036514">
    <property type="entry name" value="SGNH_hydro_sf"/>
</dbReference>
<name>A0A933E9F4_UNCTE</name>
<evidence type="ECO:0000313" key="4">
    <source>
        <dbReference type="Proteomes" id="UP000752292"/>
    </source>
</evidence>
<organism evidence="3 4">
    <name type="scientific">Tectimicrobiota bacterium</name>
    <dbReference type="NCBI Taxonomy" id="2528274"/>
    <lineage>
        <taxon>Bacteria</taxon>
        <taxon>Pseudomonadati</taxon>
        <taxon>Nitrospinota/Tectimicrobiota group</taxon>
        <taxon>Candidatus Tectimicrobiota</taxon>
    </lineage>
</organism>
<accession>A0A933E9F4</accession>
<dbReference type="InterPro" id="IPR013830">
    <property type="entry name" value="SGNH_hydro"/>
</dbReference>
<reference evidence="3" key="1">
    <citation type="submission" date="2020-07" db="EMBL/GenBank/DDBJ databases">
        <title>Huge and variable diversity of episymbiotic CPR bacteria and DPANN archaea in groundwater ecosystems.</title>
        <authorList>
            <person name="He C.Y."/>
            <person name="Keren R."/>
            <person name="Whittaker M."/>
            <person name="Farag I.F."/>
            <person name="Doudna J."/>
            <person name="Cate J.H.D."/>
            <person name="Banfield J.F."/>
        </authorList>
    </citation>
    <scope>NUCLEOTIDE SEQUENCE</scope>
    <source>
        <strain evidence="3">NC_groundwater_1370_Ag_S-0.2um_69_93</strain>
    </source>
</reference>
<keyword evidence="1" id="KW-0812">Transmembrane</keyword>
<dbReference type="Pfam" id="PF13472">
    <property type="entry name" value="Lipase_GDSL_2"/>
    <property type="match status" value="1"/>
</dbReference>
<dbReference type="Gene3D" id="3.40.50.1110">
    <property type="entry name" value="SGNH hydrolase"/>
    <property type="match status" value="1"/>
</dbReference>